<accession>A0A6J2KKY9</accession>
<dbReference type="OrthoDB" id="5205528at2759"/>
<evidence type="ECO:0000313" key="1">
    <source>
        <dbReference type="Proteomes" id="UP000504629"/>
    </source>
</evidence>
<dbReference type="AlphaFoldDB" id="A0A6J2KKY9"/>
<organism evidence="1 2">
    <name type="scientific">Bombyx mandarina</name>
    <name type="common">Wild silk moth</name>
    <name type="synonym">Wild silkworm</name>
    <dbReference type="NCBI Taxonomy" id="7092"/>
    <lineage>
        <taxon>Eukaryota</taxon>
        <taxon>Metazoa</taxon>
        <taxon>Ecdysozoa</taxon>
        <taxon>Arthropoda</taxon>
        <taxon>Hexapoda</taxon>
        <taxon>Insecta</taxon>
        <taxon>Pterygota</taxon>
        <taxon>Neoptera</taxon>
        <taxon>Endopterygota</taxon>
        <taxon>Lepidoptera</taxon>
        <taxon>Glossata</taxon>
        <taxon>Ditrysia</taxon>
        <taxon>Bombycoidea</taxon>
        <taxon>Bombycidae</taxon>
        <taxon>Bombycinae</taxon>
        <taxon>Bombyx</taxon>
    </lineage>
</organism>
<name>A0A6J2KKY9_BOMMA</name>
<gene>
    <name evidence="2" type="primary">LOC114250916</name>
</gene>
<keyword evidence="1" id="KW-1185">Reference proteome</keyword>
<sequence>MRMIGLGNIFCIYYVIFKSKRTIDVCVPRLSSDALAKCLVKVQQQNGSKTRIIIHKSNDLRNLQLFTLNRIEVKLIKSEVRLEHEFIVIDSSEPNAMILLGNVCCGGCWDKMECFNKAPTILSSEKSLVGVMKQEFDRIWNSELY</sequence>
<proteinExistence type="predicted"/>
<reference evidence="2" key="1">
    <citation type="submission" date="2025-08" db="UniProtKB">
        <authorList>
            <consortium name="RefSeq"/>
        </authorList>
    </citation>
    <scope>IDENTIFICATION</scope>
    <source>
        <tissue evidence="2">Silk gland</tissue>
    </source>
</reference>
<dbReference type="Proteomes" id="UP000504629">
    <property type="component" value="Unplaced"/>
</dbReference>
<protein>
    <submittedName>
        <fullName evidence="2">Uncharacterized protein LOC114250916</fullName>
    </submittedName>
</protein>
<dbReference type="KEGG" id="bman:114250916"/>
<evidence type="ECO:0000313" key="2">
    <source>
        <dbReference type="RefSeq" id="XP_028040814.1"/>
    </source>
</evidence>
<dbReference type="RefSeq" id="XP_028040814.1">
    <property type="nucleotide sequence ID" value="XM_028185013.1"/>
</dbReference>
<dbReference type="Gene3D" id="3.30.870.10">
    <property type="entry name" value="Endonuclease Chain A"/>
    <property type="match status" value="1"/>
</dbReference>
<dbReference type="GeneID" id="114250916"/>